<gene>
    <name evidence="1" type="ORF">MSVAZ_2422</name>
</gene>
<accession>A0A0E3LHQ7</accession>
<name>A0A0E3LHQ7_9EURY</name>
<keyword evidence="2" id="KW-1185">Reference proteome</keyword>
<evidence type="ECO:0000313" key="1">
    <source>
        <dbReference type="EMBL" id="AKB44691.1"/>
    </source>
</evidence>
<dbReference type="EMBL" id="CP009520">
    <property type="protein sequence ID" value="AKB44691.1"/>
    <property type="molecule type" value="Genomic_DNA"/>
</dbReference>
<dbReference type="KEGG" id="mvc:MSVAZ_2422"/>
<reference evidence="1 2" key="1">
    <citation type="submission" date="2014-07" db="EMBL/GenBank/DDBJ databases">
        <title>Methanogenic archaea and the global carbon cycle.</title>
        <authorList>
            <person name="Henriksen J.R."/>
            <person name="Luke J."/>
            <person name="Reinhart S."/>
            <person name="Benedict M.N."/>
            <person name="Youngblut N.D."/>
            <person name="Metcalf M.E."/>
            <person name="Whitaker R.J."/>
            <person name="Metcalf W.W."/>
        </authorList>
    </citation>
    <scope>NUCLEOTIDE SEQUENCE [LARGE SCALE GENOMIC DNA]</scope>
    <source>
        <strain evidence="1 2">Z-761</strain>
    </source>
</reference>
<proteinExistence type="predicted"/>
<protein>
    <submittedName>
        <fullName evidence="1">Mobile element protein</fullName>
    </submittedName>
</protein>
<evidence type="ECO:0000313" key="2">
    <source>
        <dbReference type="Proteomes" id="UP000033096"/>
    </source>
</evidence>
<dbReference type="PATRIC" id="fig|1434123.4.peg.2960"/>
<dbReference type="AlphaFoldDB" id="A0A0E3LHQ7"/>
<sequence length="55" mass="6312">MKQITSNFIKLNNISVKKYISDKHLESCFQTKTRCVALTCIDYLYGLILLSIGKI</sequence>
<organism evidence="1 2">
    <name type="scientific">Methanosarcina vacuolata Z-761</name>
    <dbReference type="NCBI Taxonomy" id="1434123"/>
    <lineage>
        <taxon>Archaea</taxon>
        <taxon>Methanobacteriati</taxon>
        <taxon>Methanobacteriota</taxon>
        <taxon>Stenosarchaea group</taxon>
        <taxon>Methanomicrobia</taxon>
        <taxon>Methanosarcinales</taxon>
        <taxon>Methanosarcinaceae</taxon>
        <taxon>Methanosarcina</taxon>
    </lineage>
</organism>
<dbReference type="Proteomes" id="UP000033096">
    <property type="component" value="Chromosome"/>
</dbReference>
<dbReference type="HOGENOM" id="CLU_3021041_0_0_2"/>